<protein>
    <submittedName>
        <fullName evidence="1">Uncharacterized protein</fullName>
    </submittedName>
</protein>
<dbReference type="RefSeq" id="WP_184201784.1">
    <property type="nucleotide sequence ID" value="NZ_JACIIV010000024.1"/>
</dbReference>
<reference evidence="1 2" key="1">
    <citation type="submission" date="2020-08" db="EMBL/GenBank/DDBJ databases">
        <title>Genomic Encyclopedia of Type Strains, Phase IV (KMG-IV): sequencing the most valuable type-strain genomes for metagenomic binning, comparative biology and taxonomic classification.</title>
        <authorList>
            <person name="Goeker M."/>
        </authorList>
    </citation>
    <scope>NUCLEOTIDE SEQUENCE [LARGE SCALE GENOMIC DNA]</scope>
    <source>
        <strain evidence="1 2">DSM 102189</strain>
    </source>
</reference>
<dbReference type="EMBL" id="JACIIV010000024">
    <property type="protein sequence ID" value="MBB6228799.1"/>
    <property type="molecule type" value="Genomic_DNA"/>
</dbReference>
<sequence>MTKKADDSGKTAVLTLVRQLLKQDQPFTIGVSDVPRGLKALGAAQSAADAASDAAESDCKQWAYVPGVGLICIER</sequence>
<proteinExistence type="predicted"/>
<comment type="caution">
    <text evidence="1">The sequence shown here is derived from an EMBL/GenBank/DDBJ whole genome shotgun (WGS) entry which is preliminary data.</text>
</comment>
<name>A0A841L738_9SPHN</name>
<keyword evidence="2" id="KW-1185">Reference proteome</keyword>
<evidence type="ECO:0000313" key="1">
    <source>
        <dbReference type="EMBL" id="MBB6228799.1"/>
    </source>
</evidence>
<accession>A0A841L738</accession>
<dbReference type="Proteomes" id="UP000538147">
    <property type="component" value="Unassembled WGS sequence"/>
</dbReference>
<gene>
    <name evidence="1" type="ORF">FHS79_002990</name>
</gene>
<organism evidence="1 2">
    <name type="scientific">Polymorphobacter multimanifer</name>
    <dbReference type="NCBI Taxonomy" id="1070431"/>
    <lineage>
        <taxon>Bacteria</taxon>
        <taxon>Pseudomonadati</taxon>
        <taxon>Pseudomonadota</taxon>
        <taxon>Alphaproteobacteria</taxon>
        <taxon>Sphingomonadales</taxon>
        <taxon>Sphingosinicellaceae</taxon>
        <taxon>Polymorphobacter</taxon>
    </lineage>
</organism>
<evidence type="ECO:0000313" key="2">
    <source>
        <dbReference type="Proteomes" id="UP000538147"/>
    </source>
</evidence>
<dbReference type="AlphaFoldDB" id="A0A841L738"/>